<evidence type="ECO:0000313" key="2">
    <source>
        <dbReference type="Proteomes" id="UP000183832"/>
    </source>
</evidence>
<reference evidence="1 2" key="1">
    <citation type="submission" date="2015-04" db="EMBL/GenBank/DDBJ databases">
        <authorList>
            <person name="Syromyatnikov M.Y."/>
            <person name="Popov V.N."/>
        </authorList>
    </citation>
    <scope>NUCLEOTIDE SEQUENCE [LARGE SCALE GENOMIC DNA]</scope>
</reference>
<gene>
    <name evidence="1" type="ORF">CLUMA_CG015488</name>
</gene>
<keyword evidence="2" id="KW-1185">Reference proteome</keyword>
<evidence type="ECO:0000313" key="1">
    <source>
        <dbReference type="EMBL" id="CRL02064.1"/>
    </source>
</evidence>
<sequence length="97" mass="11402">MKQKSNHRVRGWHNDPTFSKIPTKISNFNVLPSPLLVLLDSQSKKSFKDEKANRSTQRPIDWILFILCHLPNRYGPMGSKNNSRNHRFYCSNQLHHC</sequence>
<name>A0A1J1IPH5_9DIPT</name>
<dbReference type="AlphaFoldDB" id="A0A1J1IPH5"/>
<organism evidence="1 2">
    <name type="scientific">Clunio marinus</name>
    <dbReference type="NCBI Taxonomy" id="568069"/>
    <lineage>
        <taxon>Eukaryota</taxon>
        <taxon>Metazoa</taxon>
        <taxon>Ecdysozoa</taxon>
        <taxon>Arthropoda</taxon>
        <taxon>Hexapoda</taxon>
        <taxon>Insecta</taxon>
        <taxon>Pterygota</taxon>
        <taxon>Neoptera</taxon>
        <taxon>Endopterygota</taxon>
        <taxon>Diptera</taxon>
        <taxon>Nematocera</taxon>
        <taxon>Chironomoidea</taxon>
        <taxon>Chironomidae</taxon>
        <taxon>Clunio</taxon>
    </lineage>
</organism>
<dbReference type="EMBL" id="CVRI01000057">
    <property type="protein sequence ID" value="CRL02064.1"/>
    <property type="molecule type" value="Genomic_DNA"/>
</dbReference>
<accession>A0A1J1IPH5</accession>
<dbReference type="Proteomes" id="UP000183832">
    <property type="component" value="Unassembled WGS sequence"/>
</dbReference>
<proteinExistence type="predicted"/>
<protein>
    <submittedName>
        <fullName evidence="1">CLUMA_CG015488, isoform A</fullName>
    </submittedName>
</protein>